<dbReference type="EMBL" id="JAFBMS010001882">
    <property type="protein sequence ID" value="KAG9328750.1"/>
    <property type="molecule type" value="Genomic_DNA"/>
</dbReference>
<sequence>MCVGTGTAQADWEGPMLKRRGLWLNGSCSFCFPDSAGGCAAFRFSHTVGKAELPYLTEELLCYHSWLALKDVPSDRSEPVIGGECVTPPWHPVREEITAFLLFLEVMASRMVVRALPCSSLLFPAPLCSSLLFLAPPCFSMQTRFPCSLLNSSIIYANSEGSLAERL</sequence>
<evidence type="ECO:0000313" key="2">
    <source>
        <dbReference type="EMBL" id="KAG9331154.1"/>
    </source>
</evidence>
<evidence type="ECO:0000313" key="1">
    <source>
        <dbReference type="EMBL" id="KAG9328750.1"/>
    </source>
</evidence>
<dbReference type="Proteomes" id="UP000824540">
    <property type="component" value="Unassembled WGS sequence"/>
</dbReference>
<comment type="caution">
    <text evidence="2">The sequence shown here is derived from an EMBL/GenBank/DDBJ whole genome shotgun (WGS) entry which is preliminary data.</text>
</comment>
<gene>
    <name evidence="1" type="ORF">JZ751_010837</name>
    <name evidence="2" type="ORF">JZ751_019946</name>
</gene>
<evidence type="ECO:0000313" key="3">
    <source>
        <dbReference type="Proteomes" id="UP000824540"/>
    </source>
</evidence>
<dbReference type="EMBL" id="JAFBMS010000376">
    <property type="protein sequence ID" value="KAG9331154.1"/>
    <property type="molecule type" value="Genomic_DNA"/>
</dbReference>
<proteinExistence type="predicted"/>
<name>A0A8T2MSW5_9TELE</name>
<accession>A0A8T2MSW5</accession>
<keyword evidence="3" id="KW-1185">Reference proteome</keyword>
<organism evidence="2 3">
    <name type="scientific">Albula glossodonta</name>
    <name type="common">roundjaw bonefish</name>
    <dbReference type="NCBI Taxonomy" id="121402"/>
    <lineage>
        <taxon>Eukaryota</taxon>
        <taxon>Metazoa</taxon>
        <taxon>Chordata</taxon>
        <taxon>Craniata</taxon>
        <taxon>Vertebrata</taxon>
        <taxon>Euteleostomi</taxon>
        <taxon>Actinopterygii</taxon>
        <taxon>Neopterygii</taxon>
        <taxon>Teleostei</taxon>
        <taxon>Albuliformes</taxon>
        <taxon>Albulidae</taxon>
        <taxon>Albula</taxon>
    </lineage>
</organism>
<dbReference type="AlphaFoldDB" id="A0A8T2MSW5"/>
<reference evidence="2" key="1">
    <citation type="thesis" date="2021" institute="BYU ScholarsArchive" country="Provo, UT, USA">
        <title>Applications of and Algorithms for Genome Assembly and Genomic Analyses with an Emphasis on Marine Teleosts.</title>
        <authorList>
            <person name="Pickett B.D."/>
        </authorList>
    </citation>
    <scope>NUCLEOTIDE SEQUENCE</scope>
    <source>
        <strain evidence="2">HI-2016</strain>
    </source>
</reference>
<protein>
    <submittedName>
        <fullName evidence="2">Uncharacterized protein</fullName>
    </submittedName>
</protein>